<dbReference type="Gene3D" id="3.30.1300.30">
    <property type="entry name" value="GSPII I/J protein-like"/>
    <property type="match status" value="1"/>
</dbReference>
<comment type="similarity">
    <text evidence="2 10">Belongs to the GSP K family.</text>
</comment>
<evidence type="ECO:0000256" key="3">
    <source>
        <dbReference type="ARBA" id="ARBA00022448"/>
    </source>
</evidence>
<evidence type="ECO:0000313" key="15">
    <source>
        <dbReference type="EMBL" id="RUO27312.1"/>
    </source>
</evidence>
<dbReference type="InterPro" id="IPR049031">
    <property type="entry name" value="T2SSK_SAM-like_1st"/>
</dbReference>
<dbReference type="AlphaFoldDB" id="A0A327X5Q9"/>
<evidence type="ECO:0000256" key="1">
    <source>
        <dbReference type="ARBA" id="ARBA00004533"/>
    </source>
</evidence>
<dbReference type="OrthoDB" id="9788973at2"/>
<keyword evidence="5 10" id="KW-0997">Cell inner membrane</keyword>
<evidence type="ECO:0000259" key="13">
    <source>
        <dbReference type="Pfam" id="PF21687"/>
    </source>
</evidence>
<evidence type="ECO:0000256" key="2">
    <source>
        <dbReference type="ARBA" id="ARBA00007246"/>
    </source>
</evidence>
<dbReference type="InterPro" id="IPR045584">
    <property type="entry name" value="Pilin-like"/>
</dbReference>
<keyword evidence="8 11" id="KW-1133">Transmembrane helix</keyword>
<evidence type="ECO:0000256" key="8">
    <source>
        <dbReference type="ARBA" id="ARBA00022989"/>
    </source>
</evidence>
<dbReference type="Proteomes" id="UP000287865">
    <property type="component" value="Unassembled WGS sequence"/>
</dbReference>
<dbReference type="PIRSF" id="PIRSF002786">
    <property type="entry name" value="XcpX"/>
    <property type="match status" value="1"/>
</dbReference>
<dbReference type="Pfam" id="PF21687">
    <property type="entry name" value="T2SSK_1st"/>
    <property type="match status" value="1"/>
</dbReference>
<evidence type="ECO:0000256" key="6">
    <source>
        <dbReference type="ARBA" id="ARBA00022692"/>
    </source>
</evidence>
<accession>A0A327X5Q9</accession>
<reference evidence="15 17" key="1">
    <citation type="journal article" date="2018" name="Front. Microbiol.">
        <title>Genome-Based Analysis Reveals the Taxonomy and Diversity of the Family Idiomarinaceae.</title>
        <authorList>
            <person name="Liu Y."/>
            <person name="Lai Q."/>
            <person name="Shao Z."/>
        </authorList>
    </citation>
    <scope>NUCLEOTIDE SEQUENCE [LARGE SCALE GENOMIC DNA]</scope>
    <source>
        <strain evidence="15 17">CF12-14</strain>
    </source>
</reference>
<keyword evidence="3 10" id="KW-0813">Transport</keyword>
<dbReference type="PANTHER" id="PTHR38831">
    <property type="entry name" value="TYPE II SECRETION SYSTEM PROTEIN K"/>
    <property type="match status" value="1"/>
</dbReference>
<evidence type="ECO:0000313" key="17">
    <source>
        <dbReference type="Proteomes" id="UP000287865"/>
    </source>
</evidence>
<gene>
    <name evidence="14" type="ORF">B0I24_102109</name>
    <name evidence="15" type="ORF">CWE07_05030</name>
</gene>
<keyword evidence="6 11" id="KW-0812">Transmembrane</keyword>
<dbReference type="Pfam" id="PF03934">
    <property type="entry name" value="T2SSK"/>
    <property type="match status" value="1"/>
</dbReference>
<dbReference type="RefSeq" id="WP_111568476.1">
    <property type="nucleotide sequence ID" value="NZ_PIPK01000003.1"/>
</dbReference>
<evidence type="ECO:0000256" key="9">
    <source>
        <dbReference type="ARBA" id="ARBA00023136"/>
    </source>
</evidence>
<evidence type="ECO:0000256" key="7">
    <source>
        <dbReference type="ARBA" id="ARBA00022927"/>
    </source>
</evidence>
<dbReference type="Proteomes" id="UP000249203">
    <property type="component" value="Unassembled WGS sequence"/>
</dbReference>
<dbReference type="GO" id="GO:0005886">
    <property type="term" value="C:plasma membrane"/>
    <property type="evidence" value="ECO:0007669"/>
    <property type="project" value="UniProtKB-SubCell"/>
</dbReference>
<evidence type="ECO:0000313" key="16">
    <source>
        <dbReference type="Proteomes" id="UP000249203"/>
    </source>
</evidence>
<sequence length="336" mass="37475">MRPYVANRQRGVALITVLLVVAIVAVIAVSMSGRLKGQVDRAQAMEMSENAYWYWLSAEALVRQVLTTELENDGYANRDQNWATQQGPFPVDNGLIGGRVRDLHACFNLNALYPGTEETPVATAGLALEQYQALLTALEFDDFTSQQLSATLLDWLDDDTVLINSYGAEDADYESLPRPYQAANSMMSHVSELRQVVGYTQEVFERLRPHVCVIPQRSDLALNINTMDPERPELLSAMFLGELSVDQARDMLTSWPQGGYDSVDEILALAELQGLVPEGDEQARGAESLTVESEFFELRAAVQFGNAEFFAVSIVQARGDETRVLHRSRRGYDWND</sequence>
<evidence type="ECO:0000256" key="11">
    <source>
        <dbReference type="SAM" id="Phobius"/>
    </source>
</evidence>
<dbReference type="EMBL" id="PIPK01000003">
    <property type="protein sequence ID" value="RUO27312.1"/>
    <property type="molecule type" value="Genomic_DNA"/>
</dbReference>
<dbReference type="EMBL" id="QLMD01000002">
    <property type="protein sequence ID" value="RAK00684.1"/>
    <property type="molecule type" value="Genomic_DNA"/>
</dbReference>
<reference evidence="14 16" key="2">
    <citation type="submission" date="2018-06" db="EMBL/GenBank/DDBJ databases">
        <title>Genomic Encyclopedia of Type Strains, Phase III (KMG-III): the genomes of soil and plant-associated and newly described type strains.</title>
        <authorList>
            <person name="Whitman W."/>
        </authorList>
    </citation>
    <scope>NUCLEOTIDE SEQUENCE [LARGE SCALE GENOMIC DNA]</scope>
    <source>
        <strain evidence="14 16">CGMCC 1.15366</strain>
    </source>
</reference>
<dbReference type="GO" id="GO:0009306">
    <property type="term" value="P:protein secretion"/>
    <property type="evidence" value="ECO:0007669"/>
    <property type="project" value="InterPro"/>
</dbReference>
<evidence type="ECO:0000256" key="5">
    <source>
        <dbReference type="ARBA" id="ARBA00022519"/>
    </source>
</evidence>
<dbReference type="SUPFAM" id="SSF158544">
    <property type="entry name" value="GspK insert domain-like"/>
    <property type="match status" value="2"/>
</dbReference>
<comment type="subcellular location">
    <subcellularLocation>
        <location evidence="1 10">Cell inner membrane</location>
    </subcellularLocation>
</comment>
<evidence type="ECO:0000313" key="14">
    <source>
        <dbReference type="EMBL" id="RAK00684.1"/>
    </source>
</evidence>
<keyword evidence="7" id="KW-0653">Protein transport</keyword>
<comment type="caution">
    <text evidence="14">The sequence shown here is derived from an EMBL/GenBank/DDBJ whole genome shotgun (WGS) entry which is preliminary data.</text>
</comment>
<evidence type="ECO:0000256" key="10">
    <source>
        <dbReference type="PIRNR" id="PIRNR002786"/>
    </source>
</evidence>
<dbReference type="InterPro" id="IPR049179">
    <property type="entry name" value="T2SSK_SAM-like_2nd"/>
</dbReference>
<dbReference type="InterPro" id="IPR005628">
    <property type="entry name" value="GspK"/>
</dbReference>
<organism evidence="14 16">
    <name type="scientific">Aliidiomarina maris</name>
    <dbReference type="NCBI Taxonomy" id="531312"/>
    <lineage>
        <taxon>Bacteria</taxon>
        <taxon>Pseudomonadati</taxon>
        <taxon>Pseudomonadota</taxon>
        <taxon>Gammaproteobacteria</taxon>
        <taxon>Alteromonadales</taxon>
        <taxon>Idiomarinaceae</taxon>
        <taxon>Aliidiomarina</taxon>
    </lineage>
</organism>
<dbReference type="SUPFAM" id="SSF54523">
    <property type="entry name" value="Pili subunits"/>
    <property type="match status" value="1"/>
</dbReference>
<feature type="transmembrane region" description="Helical" evidence="11">
    <location>
        <begin position="12"/>
        <end position="31"/>
    </location>
</feature>
<keyword evidence="4 10" id="KW-1003">Cell membrane</keyword>
<dbReference type="NCBIfam" id="NF037980">
    <property type="entry name" value="T2SS_GspK"/>
    <property type="match status" value="1"/>
</dbReference>
<keyword evidence="17" id="KW-1185">Reference proteome</keyword>
<keyword evidence="9 10" id="KW-0472">Membrane</keyword>
<protein>
    <recommendedName>
        <fullName evidence="10">Type II secretion system protein K</fullName>
    </recommendedName>
</protein>
<proteinExistence type="inferred from homology"/>
<dbReference type="PANTHER" id="PTHR38831:SF1">
    <property type="entry name" value="TYPE II SECRETION SYSTEM PROTEIN K-RELATED"/>
    <property type="match status" value="1"/>
</dbReference>
<feature type="domain" description="T2SS protein K first SAM-like" evidence="13">
    <location>
        <begin position="105"/>
        <end position="216"/>
    </location>
</feature>
<feature type="domain" description="T2SS protein K second SAM-like" evidence="12">
    <location>
        <begin position="222"/>
        <end position="275"/>
    </location>
</feature>
<dbReference type="Gene3D" id="1.10.40.60">
    <property type="entry name" value="EpsJ-like"/>
    <property type="match status" value="2"/>
</dbReference>
<evidence type="ECO:0000256" key="4">
    <source>
        <dbReference type="ARBA" id="ARBA00022475"/>
    </source>
</evidence>
<name>A0A327X5Q9_9GAMM</name>
<evidence type="ECO:0000259" key="12">
    <source>
        <dbReference type="Pfam" id="PF03934"/>
    </source>
</evidence>
<dbReference type="InterPro" id="IPR038072">
    <property type="entry name" value="GspK_central_sf"/>
</dbReference>